<dbReference type="CDD" id="cd04187">
    <property type="entry name" value="DPM1_like_bac"/>
    <property type="match status" value="1"/>
</dbReference>
<comment type="caution">
    <text evidence="9">The sequence shown here is derived from an EMBL/GenBank/DDBJ whole genome shotgun (WGS) entry which is preliminary data.</text>
</comment>
<organism evidence="9 10">
    <name type="scientific">Dyella japonica</name>
    <dbReference type="NCBI Taxonomy" id="231455"/>
    <lineage>
        <taxon>Bacteria</taxon>
        <taxon>Pseudomonadati</taxon>
        <taxon>Pseudomonadota</taxon>
        <taxon>Gammaproteobacteria</taxon>
        <taxon>Lysobacterales</taxon>
        <taxon>Rhodanobacteraceae</taxon>
        <taxon>Dyella</taxon>
    </lineage>
</organism>
<accession>A0ABV2JP75</accession>
<dbReference type="Gene3D" id="3.90.550.10">
    <property type="entry name" value="Spore Coat Polysaccharide Biosynthesis Protein SpsA, Chain A"/>
    <property type="match status" value="1"/>
</dbReference>
<evidence type="ECO:0000259" key="8">
    <source>
        <dbReference type="Pfam" id="PF00535"/>
    </source>
</evidence>
<dbReference type="Pfam" id="PF00535">
    <property type="entry name" value="Glycos_transf_2"/>
    <property type="match status" value="1"/>
</dbReference>
<keyword evidence="5 7" id="KW-1133">Transmembrane helix</keyword>
<sequence>MTCRQENAGVYAPVHRHMKDASECTRPKLISLVMPAYNEQGTLRVAFDRLEDVFAGSPYEWELVLVNDGSSDDTLLEATTYRSRAFRMVVVDLSRHFGKEAALSAGLRSASGDAVIPMDADLQDPPELVLEMISRWAKGAEVVIARRSDRGSDLWTKRFSAALFYRAFNMMSDVAIPENVGDFRLMDRSVVDAINGLPENRRFMKGLFAWAGFRTEEIDYVRPSRASGATKFNTFRLVNLAIEGVTSFSTAPLRLVTYLGVSVAIAAMAYGCYIALRTLIYGVELPGYASIVSLLAFLSGLQLLGLGIVGEYVGRSYMESKSRPPYVIRGIFRSDAG</sequence>
<evidence type="ECO:0000313" key="9">
    <source>
        <dbReference type="EMBL" id="MET3650641.1"/>
    </source>
</evidence>
<evidence type="ECO:0000256" key="1">
    <source>
        <dbReference type="ARBA" id="ARBA00004141"/>
    </source>
</evidence>
<dbReference type="InterPro" id="IPR001173">
    <property type="entry name" value="Glyco_trans_2-like"/>
</dbReference>
<keyword evidence="10" id="KW-1185">Reference proteome</keyword>
<dbReference type="PANTHER" id="PTHR48090">
    <property type="entry name" value="UNDECAPRENYL-PHOSPHATE 4-DEOXY-4-FORMAMIDO-L-ARABINOSE TRANSFERASE-RELATED"/>
    <property type="match status" value="1"/>
</dbReference>
<evidence type="ECO:0000256" key="7">
    <source>
        <dbReference type="SAM" id="Phobius"/>
    </source>
</evidence>
<keyword evidence="3" id="KW-0808">Transferase</keyword>
<evidence type="ECO:0000256" key="5">
    <source>
        <dbReference type="ARBA" id="ARBA00022989"/>
    </source>
</evidence>
<gene>
    <name evidence="9" type="ORF">ABIC75_000343</name>
</gene>
<dbReference type="InterPro" id="IPR050256">
    <property type="entry name" value="Glycosyltransferase_2"/>
</dbReference>
<feature type="transmembrane region" description="Helical" evidence="7">
    <location>
        <begin position="255"/>
        <end position="276"/>
    </location>
</feature>
<feature type="transmembrane region" description="Helical" evidence="7">
    <location>
        <begin position="288"/>
        <end position="313"/>
    </location>
</feature>
<keyword evidence="4 7" id="KW-0812">Transmembrane</keyword>
<feature type="domain" description="Glycosyltransferase 2-like" evidence="8">
    <location>
        <begin position="31"/>
        <end position="192"/>
    </location>
</feature>
<dbReference type="RefSeq" id="WP_354012133.1">
    <property type="nucleotide sequence ID" value="NZ_JBEPMU010000001.1"/>
</dbReference>
<keyword evidence="2" id="KW-0328">Glycosyltransferase</keyword>
<evidence type="ECO:0000256" key="6">
    <source>
        <dbReference type="ARBA" id="ARBA00023136"/>
    </source>
</evidence>
<dbReference type="Proteomes" id="UP001549184">
    <property type="component" value="Unassembled WGS sequence"/>
</dbReference>
<evidence type="ECO:0000313" key="10">
    <source>
        <dbReference type="Proteomes" id="UP001549184"/>
    </source>
</evidence>
<evidence type="ECO:0000256" key="2">
    <source>
        <dbReference type="ARBA" id="ARBA00022676"/>
    </source>
</evidence>
<evidence type="ECO:0000256" key="4">
    <source>
        <dbReference type="ARBA" id="ARBA00022692"/>
    </source>
</evidence>
<reference evidence="9 10" key="1">
    <citation type="submission" date="2024-06" db="EMBL/GenBank/DDBJ databases">
        <title>Sorghum-associated microbial communities from plants grown in Nebraska, USA.</title>
        <authorList>
            <person name="Schachtman D."/>
        </authorList>
    </citation>
    <scope>NUCLEOTIDE SEQUENCE [LARGE SCALE GENOMIC DNA]</scope>
    <source>
        <strain evidence="9 10">1073</strain>
    </source>
</reference>
<evidence type="ECO:0000256" key="3">
    <source>
        <dbReference type="ARBA" id="ARBA00022679"/>
    </source>
</evidence>
<name>A0ABV2JP75_9GAMM</name>
<dbReference type="SUPFAM" id="SSF53448">
    <property type="entry name" value="Nucleotide-diphospho-sugar transferases"/>
    <property type="match status" value="1"/>
</dbReference>
<dbReference type="PANTHER" id="PTHR48090:SF1">
    <property type="entry name" value="PROPHAGE BACTOPRENOL GLUCOSYL TRANSFERASE HOMOLOG"/>
    <property type="match status" value="1"/>
</dbReference>
<protein>
    <submittedName>
        <fullName evidence="9">Glycosyltransferase involved in cell wall biosynthesis</fullName>
    </submittedName>
</protein>
<keyword evidence="6 7" id="KW-0472">Membrane</keyword>
<dbReference type="InterPro" id="IPR029044">
    <property type="entry name" value="Nucleotide-diphossugar_trans"/>
</dbReference>
<proteinExistence type="predicted"/>
<comment type="subcellular location">
    <subcellularLocation>
        <location evidence="1">Membrane</location>
        <topology evidence="1">Multi-pass membrane protein</topology>
    </subcellularLocation>
</comment>
<dbReference type="EMBL" id="JBEPMU010000001">
    <property type="protein sequence ID" value="MET3650641.1"/>
    <property type="molecule type" value="Genomic_DNA"/>
</dbReference>